<keyword evidence="3" id="KW-0862">Zinc</keyword>
<dbReference type="EMBL" id="MU620908">
    <property type="protein sequence ID" value="KAI8581024.1"/>
    <property type="molecule type" value="Genomic_DNA"/>
</dbReference>
<evidence type="ECO:0000313" key="10">
    <source>
        <dbReference type="Proteomes" id="UP001206595"/>
    </source>
</evidence>
<dbReference type="GO" id="GO:0005507">
    <property type="term" value="F:copper ion binding"/>
    <property type="evidence" value="ECO:0007669"/>
    <property type="project" value="InterPro"/>
</dbReference>
<dbReference type="PRINTS" id="PR00617">
    <property type="entry name" value="COPPERFIST"/>
</dbReference>
<keyword evidence="6" id="KW-0804">Transcription</keyword>
<proteinExistence type="predicted"/>
<dbReference type="PANTHER" id="PTHR28088:SF5">
    <property type="entry name" value="TRANSCRIPTIONAL ACTIVATOR HAA1-RELATED"/>
    <property type="match status" value="1"/>
</dbReference>
<evidence type="ECO:0000256" key="5">
    <source>
        <dbReference type="ARBA" id="ARBA00023015"/>
    </source>
</evidence>
<sequence>MNVAGKKLACASCIKGHRSSRCTHYDRPLLEVKRKGRPISQCPTCRLLRKTRKMHNKCVCKPESSSPESAPTSPVGCPSPMVPNPFDVFSSYPEMKPLENSPEQLKAMRAIIPRSNDTQESMLHQFAAVVTSSLDLSTTAHGDIPLDKIIPPTAKSLSSCCSSNKKAERVVPEDDAKTSSLSSCCSQSSPEKKKTNELEPCCTNNRPCASSRHDHSKEKNRVVLVTCRCGDDCACPGCDVHPSKVMKSQKDPYAGYSSASVIGEATVIHRKPSIDSDTSQDWKSPTAVFDEHGAMLCGCGCDRPFDSCRGCEHGLYD</sequence>
<evidence type="ECO:0000313" key="9">
    <source>
        <dbReference type="EMBL" id="KAI8581024.1"/>
    </source>
</evidence>
<dbReference type="InterPro" id="IPR051763">
    <property type="entry name" value="Copper_Homeo_Regul"/>
</dbReference>
<dbReference type="GO" id="GO:0045944">
    <property type="term" value="P:positive regulation of transcription by RNA polymerase II"/>
    <property type="evidence" value="ECO:0007669"/>
    <property type="project" value="TreeGrafter"/>
</dbReference>
<name>A0AAD5HFF0_UMBRA</name>
<organism evidence="9 10">
    <name type="scientific">Umbelopsis ramanniana AG</name>
    <dbReference type="NCBI Taxonomy" id="1314678"/>
    <lineage>
        <taxon>Eukaryota</taxon>
        <taxon>Fungi</taxon>
        <taxon>Fungi incertae sedis</taxon>
        <taxon>Mucoromycota</taxon>
        <taxon>Mucoromycotina</taxon>
        <taxon>Umbelopsidomycetes</taxon>
        <taxon>Umbelopsidales</taxon>
        <taxon>Umbelopsidaceae</taxon>
        <taxon>Umbelopsis</taxon>
    </lineage>
</organism>
<reference evidence="9" key="1">
    <citation type="submission" date="2021-06" db="EMBL/GenBank/DDBJ databases">
        <authorList>
            <consortium name="DOE Joint Genome Institute"/>
            <person name="Mondo S.J."/>
            <person name="Amses K.R."/>
            <person name="Simmons D.R."/>
            <person name="Longcore J.E."/>
            <person name="Seto K."/>
            <person name="Alves G.H."/>
            <person name="Bonds A.E."/>
            <person name="Quandt C.A."/>
            <person name="Davis W.J."/>
            <person name="Chang Y."/>
            <person name="Letcher P.M."/>
            <person name="Powell M.J."/>
            <person name="Kuo A."/>
            <person name="Labutti K."/>
            <person name="Pangilinan J."/>
            <person name="Andreopoulos W."/>
            <person name="Tritt A."/>
            <person name="Riley R."/>
            <person name="Hundley H."/>
            <person name="Johnson J."/>
            <person name="Lipzen A."/>
            <person name="Barry K."/>
            <person name="Berbee M.L."/>
            <person name="Buchler N.E."/>
            <person name="Grigoriev I.V."/>
            <person name="Spatafora J.W."/>
            <person name="Stajich J.E."/>
            <person name="James T.Y."/>
        </authorList>
    </citation>
    <scope>NUCLEOTIDE SEQUENCE</scope>
    <source>
        <strain evidence="9">AG</strain>
    </source>
</reference>
<evidence type="ECO:0000256" key="4">
    <source>
        <dbReference type="ARBA" id="ARBA00023008"/>
    </source>
</evidence>
<evidence type="ECO:0000256" key="6">
    <source>
        <dbReference type="ARBA" id="ARBA00023163"/>
    </source>
</evidence>
<accession>A0AAD5HFF0</accession>
<evidence type="ECO:0000256" key="7">
    <source>
        <dbReference type="ARBA" id="ARBA00023242"/>
    </source>
</evidence>
<dbReference type="RefSeq" id="XP_051446028.1">
    <property type="nucleotide sequence ID" value="XM_051587893.1"/>
</dbReference>
<dbReference type="SMART" id="SM00412">
    <property type="entry name" value="Cu_FIST"/>
    <property type="match status" value="1"/>
</dbReference>
<dbReference type="Gene3D" id="3.90.430.10">
    <property type="entry name" value="Copper fist DNA-binding domain"/>
    <property type="match status" value="1"/>
</dbReference>
<dbReference type="GO" id="GO:0000981">
    <property type="term" value="F:DNA-binding transcription factor activity, RNA polymerase II-specific"/>
    <property type="evidence" value="ECO:0007669"/>
    <property type="project" value="TreeGrafter"/>
</dbReference>
<dbReference type="GO" id="GO:0005634">
    <property type="term" value="C:nucleus"/>
    <property type="evidence" value="ECO:0007669"/>
    <property type="project" value="UniProtKB-SubCell"/>
</dbReference>
<dbReference type="Pfam" id="PF00649">
    <property type="entry name" value="Copper-fist"/>
    <property type="match status" value="1"/>
</dbReference>
<keyword evidence="10" id="KW-1185">Reference proteome</keyword>
<reference evidence="9" key="2">
    <citation type="journal article" date="2022" name="Proc. Natl. Acad. Sci. U.S.A.">
        <title>Diploid-dominant life cycles characterize the early evolution of Fungi.</title>
        <authorList>
            <person name="Amses K.R."/>
            <person name="Simmons D.R."/>
            <person name="Longcore J.E."/>
            <person name="Mondo S.J."/>
            <person name="Seto K."/>
            <person name="Jeronimo G.H."/>
            <person name="Bonds A.E."/>
            <person name="Quandt C.A."/>
            <person name="Davis W.J."/>
            <person name="Chang Y."/>
            <person name="Federici B.A."/>
            <person name="Kuo A."/>
            <person name="LaButti K."/>
            <person name="Pangilinan J."/>
            <person name="Andreopoulos W."/>
            <person name="Tritt A."/>
            <person name="Riley R."/>
            <person name="Hundley H."/>
            <person name="Johnson J."/>
            <person name="Lipzen A."/>
            <person name="Barry K."/>
            <person name="Lang B.F."/>
            <person name="Cuomo C.A."/>
            <person name="Buchler N.E."/>
            <person name="Grigoriev I.V."/>
            <person name="Spatafora J.W."/>
            <person name="Stajich J.E."/>
            <person name="James T.Y."/>
        </authorList>
    </citation>
    <scope>NUCLEOTIDE SEQUENCE</scope>
    <source>
        <strain evidence="9">AG</strain>
    </source>
</reference>
<dbReference type="Proteomes" id="UP001206595">
    <property type="component" value="Unassembled WGS sequence"/>
</dbReference>
<evidence type="ECO:0000256" key="3">
    <source>
        <dbReference type="ARBA" id="ARBA00022833"/>
    </source>
</evidence>
<dbReference type="GO" id="GO:0000978">
    <property type="term" value="F:RNA polymerase II cis-regulatory region sequence-specific DNA binding"/>
    <property type="evidence" value="ECO:0007669"/>
    <property type="project" value="TreeGrafter"/>
</dbReference>
<dbReference type="FunFam" id="3.90.430.10:FF:000001">
    <property type="entry name" value="Copper fist DNA-binding protein"/>
    <property type="match status" value="1"/>
</dbReference>
<keyword evidence="4" id="KW-0186">Copper</keyword>
<dbReference type="PROSITE" id="PS50073">
    <property type="entry name" value="COPPER_FIST_2"/>
    <property type="match status" value="1"/>
</dbReference>
<dbReference type="SUPFAM" id="SSF57879">
    <property type="entry name" value="Zinc domain conserved in yeast copper-regulated transcription factors"/>
    <property type="match status" value="1"/>
</dbReference>
<dbReference type="InterPro" id="IPR001083">
    <property type="entry name" value="Cu_fist_DNA-bd_dom"/>
</dbReference>
<dbReference type="AlphaFoldDB" id="A0AAD5HFF0"/>
<dbReference type="GeneID" id="75913238"/>
<keyword evidence="7" id="KW-0539">Nucleus</keyword>
<dbReference type="GO" id="GO:0006879">
    <property type="term" value="P:intracellular iron ion homeostasis"/>
    <property type="evidence" value="ECO:0007669"/>
    <property type="project" value="TreeGrafter"/>
</dbReference>
<dbReference type="GO" id="GO:0006878">
    <property type="term" value="P:intracellular copper ion homeostasis"/>
    <property type="evidence" value="ECO:0007669"/>
    <property type="project" value="TreeGrafter"/>
</dbReference>
<dbReference type="PANTHER" id="PTHR28088">
    <property type="entry name" value="TRANSCRIPTIONAL ACTIVATOR HAA1-RELATED"/>
    <property type="match status" value="1"/>
</dbReference>
<feature type="domain" description="Copper-fist" evidence="8">
    <location>
        <begin position="1"/>
        <end position="39"/>
    </location>
</feature>
<keyword evidence="2" id="KW-0479">Metal-binding</keyword>
<protein>
    <recommendedName>
        <fullName evidence="8">Copper-fist domain-containing protein</fullName>
    </recommendedName>
</protein>
<evidence type="ECO:0000259" key="8">
    <source>
        <dbReference type="PROSITE" id="PS50073"/>
    </source>
</evidence>
<comment type="caution">
    <text evidence="9">The sequence shown here is derived from an EMBL/GenBank/DDBJ whole genome shotgun (WGS) entry which is preliminary data.</text>
</comment>
<keyword evidence="5" id="KW-0805">Transcription regulation</keyword>
<gene>
    <name evidence="9" type="ORF">K450DRAFT_234267</name>
</gene>
<comment type="subcellular location">
    <subcellularLocation>
        <location evidence="1">Nucleus</location>
    </subcellularLocation>
</comment>
<dbReference type="SMART" id="SM01090">
    <property type="entry name" value="Copper-fist"/>
    <property type="match status" value="1"/>
</dbReference>
<evidence type="ECO:0000256" key="1">
    <source>
        <dbReference type="ARBA" id="ARBA00004123"/>
    </source>
</evidence>
<dbReference type="InterPro" id="IPR036395">
    <property type="entry name" value="Cu_fist_DNA-bd_dom_sf"/>
</dbReference>
<evidence type="ECO:0000256" key="2">
    <source>
        <dbReference type="ARBA" id="ARBA00022723"/>
    </source>
</evidence>